<keyword evidence="4" id="KW-0560">Oxidoreductase</keyword>
<dbReference type="PANTHER" id="PTHR43401:SF5">
    <property type="entry name" value="ALCOHOL DEHYDROGENASE-RELATED"/>
    <property type="match status" value="1"/>
</dbReference>
<dbReference type="InterPro" id="IPR050129">
    <property type="entry name" value="Zn_alcohol_dh"/>
</dbReference>
<evidence type="ECO:0000256" key="3">
    <source>
        <dbReference type="ARBA" id="ARBA00022833"/>
    </source>
</evidence>
<dbReference type="GO" id="GO:0016491">
    <property type="term" value="F:oxidoreductase activity"/>
    <property type="evidence" value="ECO:0007669"/>
    <property type="project" value="UniProtKB-KW"/>
</dbReference>
<evidence type="ECO:0000256" key="5">
    <source>
        <dbReference type="RuleBase" id="RU361277"/>
    </source>
</evidence>
<proteinExistence type="inferred from homology"/>
<dbReference type="InterPro" id="IPR020843">
    <property type="entry name" value="ER"/>
</dbReference>
<evidence type="ECO:0000256" key="2">
    <source>
        <dbReference type="ARBA" id="ARBA00022723"/>
    </source>
</evidence>
<comment type="similarity">
    <text evidence="5">Belongs to the zinc-containing alcohol dehydrogenase family.</text>
</comment>
<dbReference type="PROSITE" id="PS00059">
    <property type="entry name" value="ADH_ZINC"/>
    <property type="match status" value="1"/>
</dbReference>
<dbReference type="SUPFAM" id="SSF51735">
    <property type="entry name" value="NAD(P)-binding Rossmann-fold domains"/>
    <property type="match status" value="1"/>
</dbReference>
<dbReference type="InterPro" id="IPR036291">
    <property type="entry name" value="NAD(P)-bd_dom_sf"/>
</dbReference>
<sequence>MRAIVYDRFGTAPEVREVEAPTAPEGGVVIRVAASGLCRSDWHAWAGHDDTVHLPHVPGHEFVGTIEHVGAGVSRWSVGDRVTSPFVCGCGVCEWCLGGNAQVCPNQTQPGFTGWGSHAELVAIHAADTNLVAVPDTISDDAAASLGCRFATAFRAVRARADVQPGEWVAVFGAGGVGLSTVMIASALGARVIAVDRNPDALALARSVGAEATVAVPSSSSEVAPSVVDQVIDITDGGAHVALDAVGSASTSTDALLSLRRRGRHVQIGLLSADELPRLPLDRVIGWELDLLGSHGMAAADYAAMLTLVADGTLRPQDLVGGAVTLAEGATLLPLTATAPPTGITVIHPSE</sequence>
<dbReference type="InterPro" id="IPR011032">
    <property type="entry name" value="GroES-like_sf"/>
</dbReference>
<accession>A0A1T5KBQ4</accession>
<dbReference type="InterPro" id="IPR013149">
    <property type="entry name" value="ADH-like_C"/>
</dbReference>
<feature type="domain" description="Enoyl reductase (ER)" evidence="6">
    <location>
        <begin position="10"/>
        <end position="347"/>
    </location>
</feature>
<dbReference type="Gene3D" id="3.90.180.10">
    <property type="entry name" value="Medium-chain alcohol dehydrogenases, catalytic domain"/>
    <property type="match status" value="1"/>
</dbReference>
<gene>
    <name evidence="7" type="ORF">SAMN06309945_2086</name>
</gene>
<evidence type="ECO:0000256" key="1">
    <source>
        <dbReference type="ARBA" id="ARBA00001947"/>
    </source>
</evidence>
<dbReference type="STRING" id="123320.SAMN06309945_2086"/>
<evidence type="ECO:0000313" key="8">
    <source>
        <dbReference type="Proteomes" id="UP000190857"/>
    </source>
</evidence>
<dbReference type="AlphaFoldDB" id="A0A1T5KBQ4"/>
<comment type="cofactor">
    <cofactor evidence="1 5">
        <name>Zn(2+)</name>
        <dbReference type="ChEBI" id="CHEBI:29105"/>
    </cofactor>
</comment>
<dbReference type="GO" id="GO:0008270">
    <property type="term" value="F:zinc ion binding"/>
    <property type="evidence" value="ECO:0007669"/>
    <property type="project" value="InterPro"/>
</dbReference>
<dbReference type="Pfam" id="PF08240">
    <property type="entry name" value="ADH_N"/>
    <property type="match status" value="1"/>
</dbReference>
<dbReference type="InterPro" id="IPR002328">
    <property type="entry name" value="ADH_Zn_CS"/>
</dbReference>
<dbReference type="PANTHER" id="PTHR43401">
    <property type="entry name" value="L-THREONINE 3-DEHYDROGENASE"/>
    <property type="match status" value="1"/>
</dbReference>
<dbReference type="SUPFAM" id="SSF50129">
    <property type="entry name" value="GroES-like"/>
    <property type="match status" value="1"/>
</dbReference>
<dbReference type="CDD" id="cd08260">
    <property type="entry name" value="Zn_ADH6"/>
    <property type="match status" value="1"/>
</dbReference>
<reference evidence="7 8" key="1">
    <citation type="submission" date="2017-02" db="EMBL/GenBank/DDBJ databases">
        <authorList>
            <person name="Peterson S.W."/>
        </authorList>
    </citation>
    <scope>NUCLEOTIDE SEQUENCE [LARGE SCALE GENOMIC DNA]</scope>
    <source>
        <strain evidence="7 8">VKM Ac-2059</strain>
    </source>
</reference>
<dbReference type="InterPro" id="IPR013154">
    <property type="entry name" value="ADH-like_N"/>
</dbReference>
<protein>
    <submittedName>
        <fullName evidence="7">Alcohol dehydrogenase</fullName>
    </submittedName>
</protein>
<keyword evidence="8" id="KW-1185">Reference proteome</keyword>
<dbReference type="SMART" id="SM00829">
    <property type="entry name" value="PKS_ER"/>
    <property type="match status" value="1"/>
</dbReference>
<dbReference type="Pfam" id="PF00107">
    <property type="entry name" value="ADH_zinc_N"/>
    <property type="match status" value="1"/>
</dbReference>
<organism evidence="7 8">
    <name type="scientific">Okibacterium fritillariae</name>
    <dbReference type="NCBI Taxonomy" id="123320"/>
    <lineage>
        <taxon>Bacteria</taxon>
        <taxon>Bacillati</taxon>
        <taxon>Actinomycetota</taxon>
        <taxon>Actinomycetes</taxon>
        <taxon>Micrococcales</taxon>
        <taxon>Microbacteriaceae</taxon>
        <taxon>Okibacterium</taxon>
    </lineage>
</organism>
<dbReference type="EMBL" id="FUZP01000002">
    <property type="protein sequence ID" value="SKC60895.1"/>
    <property type="molecule type" value="Genomic_DNA"/>
</dbReference>
<keyword evidence="2 5" id="KW-0479">Metal-binding</keyword>
<dbReference type="Proteomes" id="UP000190857">
    <property type="component" value="Unassembled WGS sequence"/>
</dbReference>
<dbReference type="RefSeq" id="WP_079728159.1">
    <property type="nucleotide sequence ID" value="NZ_FUZP01000002.1"/>
</dbReference>
<keyword evidence="3 5" id="KW-0862">Zinc</keyword>
<name>A0A1T5KBQ4_9MICO</name>
<evidence type="ECO:0000259" key="6">
    <source>
        <dbReference type="SMART" id="SM00829"/>
    </source>
</evidence>
<evidence type="ECO:0000313" key="7">
    <source>
        <dbReference type="EMBL" id="SKC60895.1"/>
    </source>
</evidence>
<evidence type="ECO:0000256" key="4">
    <source>
        <dbReference type="ARBA" id="ARBA00023002"/>
    </source>
</evidence>
<dbReference type="OrthoDB" id="5295340at2"/>